<reference evidence="9" key="1">
    <citation type="submission" date="2023-04" db="EMBL/GenBank/DDBJ databases">
        <title>Genomic of Limosilactobacillus fermentum MSJK0025.</title>
        <authorList>
            <person name="Yang S."/>
        </authorList>
    </citation>
    <scope>NUCLEOTIDE SEQUENCE</scope>
    <source>
        <strain evidence="9">MSJK0025</strain>
    </source>
</reference>
<keyword evidence="6 8" id="KW-1133">Transmembrane helix</keyword>
<evidence type="ECO:0000256" key="7">
    <source>
        <dbReference type="ARBA" id="ARBA00023136"/>
    </source>
</evidence>
<comment type="similarity">
    <text evidence="2">Belongs to the AzlC family.</text>
</comment>
<evidence type="ECO:0000256" key="1">
    <source>
        <dbReference type="ARBA" id="ARBA00004651"/>
    </source>
</evidence>
<accession>A0AAJ5ZV38</accession>
<dbReference type="GO" id="GO:0005886">
    <property type="term" value="C:plasma membrane"/>
    <property type="evidence" value="ECO:0007669"/>
    <property type="project" value="UniProtKB-SubCell"/>
</dbReference>
<evidence type="ECO:0000256" key="5">
    <source>
        <dbReference type="ARBA" id="ARBA00022692"/>
    </source>
</evidence>
<organism evidence="9 10">
    <name type="scientific">Limosilactobacillus fermentum</name>
    <name type="common">Lactobacillus fermentum</name>
    <dbReference type="NCBI Taxonomy" id="1613"/>
    <lineage>
        <taxon>Bacteria</taxon>
        <taxon>Bacillati</taxon>
        <taxon>Bacillota</taxon>
        <taxon>Bacilli</taxon>
        <taxon>Lactobacillales</taxon>
        <taxon>Lactobacillaceae</taxon>
        <taxon>Limosilactobacillus</taxon>
    </lineage>
</organism>
<dbReference type="PANTHER" id="PTHR34979:SF1">
    <property type="entry name" value="INNER MEMBRANE PROTEIN YGAZ"/>
    <property type="match status" value="1"/>
</dbReference>
<dbReference type="AlphaFoldDB" id="A0AAJ5ZV38"/>
<gene>
    <name evidence="9" type="ORF">P8634_06475</name>
</gene>
<sequence>MEEQVSSRRHEWRIALTASAPVMLGYIVLGLGYGLYTHNLGFSWWVPILMALTIYGGSVEFVIANMLTQAFNPLTVPVITLVVGFRQFFYSIAMLGKYKGHGFQKFFQIFSLTDETFVVNYQLRLGDDVDHQRVYTMVAALDYFY</sequence>
<evidence type="ECO:0000256" key="8">
    <source>
        <dbReference type="SAM" id="Phobius"/>
    </source>
</evidence>
<dbReference type="EMBL" id="CP121468">
    <property type="protein sequence ID" value="WFR88469.1"/>
    <property type="molecule type" value="Genomic_DNA"/>
</dbReference>
<keyword evidence="4" id="KW-1003">Cell membrane</keyword>
<name>A0AAJ5ZV38_LIMFE</name>
<dbReference type="GO" id="GO:1903785">
    <property type="term" value="P:L-valine transmembrane transport"/>
    <property type="evidence" value="ECO:0007669"/>
    <property type="project" value="TreeGrafter"/>
</dbReference>
<dbReference type="PANTHER" id="PTHR34979">
    <property type="entry name" value="INNER MEMBRANE PROTEIN YGAZ"/>
    <property type="match status" value="1"/>
</dbReference>
<proteinExistence type="inferred from homology"/>
<keyword evidence="3" id="KW-0813">Transport</keyword>
<evidence type="ECO:0000313" key="9">
    <source>
        <dbReference type="EMBL" id="WFR88469.1"/>
    </source>
</evidence>
<comment type="subcellular location">
    <subcellularLocation>
        <location evidence="1">Cell membrane</location>
        <topology evidence="1">Multi-pass membrane protein</topology>
    </subcellularLocation>
</comment>
<evidence type="ECO:0000256" key="4">
    <source>
        <dbReference type="ARBA" id="ARBA00022475"/>
    </source>
</evidence>
<dbReference type="InterPro" id="IPR011606">
    <property type="entry name" value="Brnchd-chn_aa_trnsp_permease"/>
</dbReference>
<keyword evidence="5 8" id="KW-0812">Transmembrane</keyword>
<evidence type="ECO:0000256" key="3">
    <source>
        <dbReference type="ARBA" id="ARBA00022448"/>
    </source>
</evidence>
<keyword evidence="7 8" id="KW-0472">Membrane</keyword>
<evidence type="ECO:0000313" key="10">
    <source>
        <dbReference type="Proteomes" id="UP001218104"/>
    </source>
</evidence>
<feature type="transmembrane region" description="Helical" evidence="8">
    <location>
        <begin position="42"/>
        <end position="63"/>
    </location>
</feature>
<evidence type="ECO:0000256" key="2">
    <source>
        <dbReference type="ARBA" id="ARBA00010735"/>
    </source>
</evidence>
<feature type="transmembrane region" description="Helical" evidence="8">
    <location>
        <begin position="12"/>
        <end position="36"/>
    </location>
</feature>
<feature type="transmembrane region" description="Helical" evidence="8">
    <location>
        <begin position="70"/>
        <end position="89"/>
    </location>
</feature>
<dbReference type="Pfam" id="PF03591">
    <property type="entry name" value="AzlC"/>
    <property type="match status" value="1"/>
</dbReference>
<dbReference type="Proteomes" id="UP001218104">
    <property type="component" value="Chromosome"/>
</dbReference>
<protein>
    <submittedName>
        <fullName evidence="9">AzlC family ABC transporter permease</fullName>
    </submittedName>
</protein>
<evidence type="ECO:0000256" key="6">
    <source>
        <dbReference type="ARBA" id="ARBA00022989"/>
    </source>
</evidence>